<keyword evidence="1" id="KW-0812">Transmembrane</keyword>
<reference evidence="3 4" key="1">
    <citation type="submission" date="2019-01" db="EMBL/GenBank/DDBJ databases">
        <authorList>
            <person name="Brito A."/>
        </authorList>
    </citation>
    <scope>NUCLEOTIDE SEQUENCE [LARGE SCALE GENOMIC DNA]</scope>
    <source>
        <strain evidence="3">1</strain>
    </source>
</reference>
<gene>
    <name evidence="3" type="ORF">H1P_960014</name>
</gene>
<keyword evidence="4" id="KW-1185">Reference proteome</keyword>
<dbReference type="InterPro" id="IPR038972">
    <property type="entry name" value="YiaA-like"/>
</dbReference>
<dbReference type="PANTHER" id="PTHR37290">
    <property type="entry name" value="INNER MEMBRANE PROTEIN YIAA-RELATED"/>
    <property type="match status" value="1"/>
</dbReference>
<evidence type="ECO:0000313" key="3">
    <source>
        <dbReference type="EMBL" id="VEP18923.1"/>
    </source>
</evidence>
<feature type="transmembrane region" description="Helical" evidence="1">
    <location>
        <begin position="20"/>
        <end position="39"/>
    </location>
</feature>
<dbReference type="EMBL" id="CAACVJ010000705">
    <property type="protein sequence ID" value="VEP18923.1"/>
    <property type="molecule type" value="Genomic_DNA"/>
</dbReference>
<name>A0A563W5V0_9CYAN</name>
<dbReference type="GO" id="GO:0006974">
    <property type="term" value="P:DNA damage response"/>
    <property type="evidence" value="ECO:0007669"/>
    <property type="project" value="TreeGrafter"/>
</dbReference>
<protein>
    <submittedName>
        <fullName evidence="3">YiaAB two helix domain protein</fullName>
    </submittedName>
</protein>
<organism evidence="3 4">
    <name type="scientific">Hyella patelloides LEGE 07179</name>
    <dbReference type="NCBI Taxonomy" id="945734"/>
    <lineage>
        <taxon>Bacteria</taxon>
        <taxon>Bacillati</taxon>
        <taxon>Cyanobacteriota</taxon>
        <taxon>Cyanophyceae</taxon>
        <taxon>Pleurocapsales</taxon>
        <taxon>Hyellaceae</taxon>
        <taxon>Hyella</taxon>
    </lineage>
</organism>
<dbReference type="RefSeq" id="WP_144868510.1">
    <property type="nucleotide sequence ID" value="NZ_LR213853.1"/>
</dbReference>
<proteinExistence type="predicted"/>
<evidence type="ECO:0000256" key="1">
    <source>
        <dbReference type="SAM" id="Phobius"/>
    </source>
</evidence>
<keyword evidence="1" id="KW-0472">Membrane</keyword>
<dbReference type="GO" id="GO:0005886">
    <property type="term" value="C:plasma membrane"/>
    <property type="evidence" value="ECO:0007669"/>
    <property type="project" value="TreeGrafter"/>
</dbReference>
<accession>A0A563W5V0</accession>
<dbReference type="InterPro" id="IPR008024">
    <property type="entry name" value="YiaAB"/>
</dbReference>
<dbReference type="OrthoDB" id="163792at2"/>
<keyword evidence="1" id="KW-1133">Transmembrane helix</keyword>
<dbReference type="AlphaFoldDB" id="A0A563W5V0"/>
<evidence type="ECO:0000313" key="4">
    <source>
        <dbReference type="Proteomes" id="UP000320055"/>
    </source>
</evidence>
<sequence length="94" mass="10612">MIQKPVTIQEHSSAWIAQTWISFIIALGSTSIGIIYLPVDSWTKSFMGMGLIFTVGSTINLTKTQRDVHEGKKLTYKIEEARVEKILTEHDGFK</sequence>
<evidence type="ECO:0000259" key="2">
    <source>
        <dbReference type="Pfam" id="PF05360"/>
    </source>
</evidence>
<dbReference type="Proteomes" id="UP000320055">
    <property type="component" value="Unassembled WGS sequence"/>
</dbReference>
<dbReference type="PANTHER" id="PTHR37290:SF1">
    <property type="entry name" value="INNER MEMBRANE PROTEIN YIAA"/>
    <property type="match status" value="1"/>
</dbReference>
<dbReference type="Pfam" id="PF05360">
    <property type="entry name" value="YiaAB"/>
    <property type="match status" value="1"/>
</dbReference>
<feature type="domain" description="YiaAB two helix" evidence="2">
    <location>
        <begin position="15"/>
        <end position="67"/>
    </location>
</feature>